<evidence type="ECO:0000313" key="2">
    <source>
        <dbReference type="EMBL" id="MPC13204.1"/>
    </source>
</evidence>
<keyword evidence="3" id="KW-1185">Reference proteome</keyword>
<evidence type="ECO:0000256" key="1">
    <source>
        <dbReference type="SAM" id="Phobius"/>
    </source>
</evidence>
<keyword evidence="1" id="KW-1133">Transmembrane helix</keyword>
<protein>
    <submittedName>
        <fullName evidence="2">Uncharacterized protein</fullName>
    </submittedName>
</protein>
<dbReference type="EMBL" id="VSRR010000265">
    <property type="protein sequence ID" value="MPC13204.1"/>
    <property type="molecule type" value="Genomic_DNA"/>
</dbReference>
<reference evidence="2 3" key="1">
    <citation type="submission" date="2019-05" db="EMBL/GenBank/DDBJ databases">
        <title>Another draft genome of Portunus trituberculatus and its Hox gene families provides insights of decapod evolution.</title>
        <authorList>
            <person name="Jeong J.-H."/>
            <person name="Song I."/>
            <person name="Kim S."/>
            <person name="Choi T."/>
            <person name="Kim D."/>
            <person name="Ryu S."/>
            <person name="Kim W."/>
        </authorList>
    </citation>
    <scope>NUCLEOTIDE SEQUENCE [LARGE SCALE GENOMIC DNA]</scope>
    <source>
        <tissue evidence="2">Muscle</tissue>
    </source>
</reference>
<proteinExistence type="predicted"/>
<comment type="caution">
    <text evidence="2">The sequence shown here is derived from an EMBL/GenBank/DDBJ whole genome shotgun (WGS) entry which is preliminary data.</text>
</comment>
<feature type="transmembrane region" description="Helical" evidence="1">
    <location>
        <begin position="80"/>
        <end position="102"/>
    </location>
</feature>
<organism evidence="2 3">
    <name type="scientific">Portunus trituberculatus</name>
    <name type="common">Swimming crab</name>
    <name type="synonym">Neptunus trituberculatus</name>
    <dbReference type="NCBI Taxonomy" id="210409"/>
    <lineage>
        <taxon>Eukaryota</taxon>
        <taxon>Metazoa</taxon>
        <taxon>Ecdysozoa</taxon>
        <taxon>Arthropoda</taxon>
        <taxon>Crustacea</taxon>
        <taxon>Multicrustacea</taxon>
        <taxon>Malacostraca</taxon>
        <taxon>Eumalacostraca</taxon>
        <taxon>Eucarida</taxon>
        <taxon>Decapoda</taxon>
        <taxon>Pleocyemata</taxon>
        <taxon>Brachyura</taxon>
        <taxon>Eubrachyura</taxon>
        <taxon>Portunoidea</taxon>
        <taxon>Portunidae</taxon>
        <taxon>Portuninae</taxon>
        <taxon>Portunus</taxon>
    </lineage>
</organism>
<sequence length="131" mass="15309">MKTRHGIKRVNFLVILQNKHHFLFSSPFYSENKTSIKLCKTFFSLLSFPFVTSLSFSVQIRYEALKFFFLTFPCRLSPLLILQALNHLFLSLFFTTSLSFSVQTRYKTPNFPFLTFLHANIPVFTCTNTST</sequence>
<evidence type="ECO:0000313" key="3">
    <source>
        <dbReference type="Proteomes" id="UP000324222"/>
    </source>
</evidence>
<accession>A0A5B7CWR7</accession>
<name>A0A5B7CWR7_PORTR</name>
<dbReference type="Proteomes" id="UP000324222">
    <property type="component" value="Unassembled WGS sequence"/>
</dbReference>
<keyword evidence="1" id="KW-0812">Transmembrane</keyword>
<keyword evidence="1" id="KW-0472">Membrane</keyword>
<dbReference type="AlphaFoldDB" id="A0A5B7CWR7"/>
<feature type="transmembrane region" description="Helical" evidence="1">
    <location>
        <begin position="42"/>
        <end position="60"/>
    </location>
</feature>
<gene>
    <name evidence="2" type="ORF">E2C01_005927</name>
</gene>